<evidence type="ECO:0000256" key="16">
    <source>
        <dbReference type="ARBA" id="ARBA00048679"/>
    </source>
</evidence>
<keyword evidence="6 19" id="KW-0732">Signal</keyword>
<dbReference type="GO" id="GO:0004674">
    <property type="term" value="F:protein serine/threonine kinase activity"/>
    <property type="evidence" value="ECO:0007669"/>
    <property type="project" value="UniProtKB-KW"/>
</dbReference>
<evidence type="ECO:0000256" key="1">
    <source>
        <dbReference type="ARBA" id="ARBA00004479"/>
    </source>
</evidence>
<dbReference type="GO" id="GO:0016020">
    <property type="term" value="C:membrane"/>
    <property type="evidence" value="ECO:0007669"/>
    <property type="project" value="UniProtKB-SubCell"/>
</dbReference>
<dbReference type="InterPro" id="IPR000858">
    <property type="entry name" value="S_locus_glycoprot_dom"/>
</dbReference>
<dbReference type="Gene3D" id="3.50.4.10">
    <property type="entry name" value="Hepatocyte Growth Factor"/>
    <property type="match status" value="1"/>
</dbReference>
<dbReference type="InterPro" id="IPR000719">
    <property type="entry name" value="Prot_kinase_dom"/>
</dbReference>
<evidence type="ECO:0000256" key="2">
    <source>
        <dbReference type="ARBA" id="ARBA00022527"/>
    </source>
</evidence>
<evidence type="ECO:0000256" key="15">
    <source>
        <dbReference type="ARBA" id="ARBA00047899"/>
    </source>
</evidence>
<evidence type="ECO:0000256" key="5">
    <source>
        <dbReference type="ARBA" id="ARBA00022692"/>
    </source>
</evidence>
<dbReference type="CDD" id="cd14066">
    <property type="entry name" value="STKc_IRAK"/>
    <property type="match status" value="1"/>
</dbReference>
<dbReference type="SUPFAM" id="SSF57414">
    <property type="entry name" value="Hairpin loop containing domain-like"/>
    <property type="match status" value="1"/>
</dbReference>
<dbReference type="Pfam" id="PF01453">
    <property type="entry name" value="B_lectin"/>
    <property type="match status" value="1"/>
</dbReference>
<evidence type="ECO:0000259" key="20">
    <source>
        <dbReference type="PROSITE" id="PS50011"/>
    </source>
</evidence>
<keyword evidence="10" id="KW-1133">Transmembrane helix</keyword>
<keyword evidence="4 17" id="KW-0808">Transferase</keyword>
<comment type="catalytic activity">
    <reaction evidence="15 17">
        <text>L-threonyl-[protein] + ATP = O-phospho-L-threonyl-[protein] + ADP + H(+)</text>
        <dbReference type="Rhea" id="RHEA:46608"/>
        <dbReference type="Rhea" id="RHEA-COMP:11060"/>
        <dbReference type="Rhea" id="RHEA-COMP:11605"/>
        <dbReference type="ChEBI" id="CHEBI:15378"/>
        <dbReference type="ChEBI" id="CHEBI:30013"/>
        <dbReference type="ChEBI" id="CHEBI:30616"/>
        <dbReference type="ChEBI" id="CHEBI:61977"/>
        <dbReference type="ChEBI" id="CHEBI:456216"/>
        <dbReference type="EC" id="2.7.11.1"/>
    </reaction>
</comment>
<evidence type="ECO:0000256" key="10">
    <source>
        <dbReference type="ARBA" id="ARBA00022989"/>
    </source>
</evidence>
<dbReference type="InterPro" id="IPR001480">
    <property type="entry name" value="Bulb-type_lectin_dom"/>
</dbReference>
<comment type="caution">
    <text evidence="23">The sequence shown here is derived from an EMBL/GenBank/DDBJ whole genome shotgun (WGS) entry which is preliminary data.</text>
</comment>
<dbReference type="PIRSF" id="PIRSF000641">
    <property type="entry name" value="SRK"/>
    <property type="match status" value="1"/>
</dbReference>
<dbReference type="InterPro" id="IPR024171">
    <property type="entry name" value="SRK-like_kinase"/>
</dbReference>
<evidence type="ECO:0000256" key="18">
    <source>
        <dbReference type="PROSITE-ProRule" id="PRU10141"/>
    </source>
</evidence>
<protein>
    <recommendedName>
        <fullName evidence="17">Receptor-like serine/threonine-protein kinase</fullName>
        <ecNumber evidence="17">2.7.11.1</ecNumber>
    </recommendedName>
</protein>
<comment type="similarity">
    <text evidence="17">Belongs to the protein kinase superfamily. Ser/Thr protein kinase family.</text>
</comment>
<evidence type="ECO:0000259" key="21">
    <source>
        <dbReference type="PROSITE" id="PS50927"/>
    </source>
</evidence>
<dbReference type="GO" id="GO:0005524">
    <property type="term" value="F:ATP binding"/>
    <property type="evidence" value="ECO:0007669"/>
    <property type="project" value="UniProtKB-UniRule"/>
</dbReference>
<dbReference type="InterPro" id="IPR003609">
    <property type="entry name" value="Pan_app"/>
</dbReference>
<dbReference type="PANTHER" id="PTHR47974">
    <property type="entry name" value="OS07G0415500 PROTEIN"/>
    <property type="match status" value="1"/>
</dbReference>
<feature type="domain" description="Apple" evidence="22">
    <location>
        <begin position="320"/>
        <end position="405"/>
    </location>
</feature>
<dbReference type="SUPFAM" id="SSF51110">
    <property type="entry name" value="alpha-D-mannose-specific plant lectins"/>
    <property type="match status" value="1"/>
</dbReference>
<evidence type="ECO:0000256" key="9">
    <source>
        <dbReference type="ARBA" id="ARBA00022840"/>
    </source>
</evidence>
<dbReference type="CDD" id="cd00028">
    <property type="entry name" value="B_lectin"/>
    <property type="match status" value="1"/>
</dbReference>
<evidence type="ECO:0000256" key="11">
    <source>
        <dbReference type="ARBA" id="ARBA00023136"/>
    </source>
</evidence>
<evidence type="ECO:0000256" key="8">
    <source>
        <dbReference type="ARBA" id="ARBA00022777"/>
    </source>
</evidence>
<keyword evidence="3" id="KW-0245">EGF-like domain</keyword>
<keyword evidence="13" id="KW-0675">Receptor</keyword>
<evidence type="ECO:0000256" key="14">
    <source>
        <dbReference type="ARBA" id="ARBA00023180"/>
    </source>
</evidence>
<dbReference type="SMART" id="SM00108">
    <property type="entry name" value="B_lectin"/>
    <property type="match status" value="1"/>
</dbReference>
<feature type="chain" id="PRO_5042894883" description="Receptor-like serine/threonine-protein kinase" evidence="19">
    <location>
        <begin position="20"/>
        <end position="787"/>
    </location>
</feature>
<keyword evidence="11" id="KW-0472">Membrane</keyword>
<dbReference type="EMBL" id="JBAMMX010000005">
    <property type="protein sequence ID" value="KAK6939663.1"/>
    <property type="molecule type" value="Genomic_DNA"/>
</dbReference>
<dbReference type="InterPro" id="IPR008271">
    <property type="entry name" value="Ser/Thr_kinase_AS"/>
</dbReference>
<evidence type="ECO:0000256" key="19">
    <source>
        <dbReference type="SAM" id="SignalP"/>
    </source>
</evidence>
<keyword evidence="14" id="KW-0325">Glycoprotein</keyword>
<evidence type="ECO:0000256" key="7">
    <source>
        <dbReference type="ARBA" id="ARBA00022741"/>
    </source>
</evidence>
<dbReference type="Gene3D" id="2.90.10.10">
    <property type="entry name" value="Bulb-type lectin domain"/>
    <property type="match status" value="2"/>
</dbReference>
<evidence type="ECO:0000256" key="3">
    <source>
        <dbReference type="ARBA" id="ARBA00022536"/>
    </source>
</evidence>
<dbReference type="Gene3D" id="1.10.510.10">
    <property type="entry name" value="Transferase(Phosphotransferase) domain 1"/>
    <property type="match status" value="1"/>
</dbReference>
<dbReference type="GO" id="GO:0048544">
    <property type="term" value="P:recognition of pollen"/>
    <property type="evidence" value="ECO:0007669"/>
    <property type="project" value="InterPro"/>
</dbReference>
<feature type="signal peptide" evidence="19">
    <location>
        <begin position="1"/>
        <end position="19"/>
    </location>
</feature>
<dbReference type="InterPro" id="IPR011009">
    <property type="entry name" value="Kinase-like_dom_sf"/>
</dbReference>
<dbReference type="AlphaFoldDB" id="A0AAN8ZMH7"/>
<dbReference type="PROSITE" id="PS00107">
    <property type="entry name" value="PROTEIN_KINASE_ATP"/>
    <property type="match status" value="1"/>
</dbReference>
<comment type="catalytic activity">
    <reaction evidence="16 17">
        <text>L-seryl-[protein] + ATP = O-phospho-L-seryl-[protein] + ADP + H(+)</text>
        <dbReference type="Rhea" id="RHEA:17989"/>
        <dbReference type="Rhea" id="RHEA-COMP:9863"/>
        <dbReference type="Rhea" id="RHEA-COMP:11604"/>
        <dbReference type="ChEBI" id="CHEBI:15378"/>
        <dbReference type="ChEBI" id="CHEBI:29999"/>
        <dbReference type="ChEBI" id="CHEBI:30616"/>
        <dbReference type="ChEBI" id="CHEBI:83421"/>
        <dbReference type="ChEBI" id="CHEBI:456216"/>
        <dbReference type="EC" id="2.7.11.1"/>
    </reaction>
</comment>
<dbReference type="InterPro" id="IPR036426">
    <property type="entry name" value="Bulb-type_lectin_dom_sf"/>
</dbReference>
<reference evidence="23 24" key="1">
    <citation type="submission" date="2023-12" db="EMBL/GenBank/DDBJ databases">
        <title>A high-quality genome assembly for Dillenia turbinata (Dilleniales).</title>
        <authorList>
            <person name="Chanderbali A."/>
        </authorList>
    </citation>
    <scope>NUCLEOTIDE SEQUENCE [LARGE SCALE GENOMIC DNA]</scope>
    <source>
        <strain evidence="23">LSX21</strain>
        <tissue evidence="23">Leaf</tissue>
    </source>
</reference>
<keyword evidence="2 17" id="KW-0723">Serine/threonine-protein kinase</keyword>
<evidence type="ECO:0000256" key="6">
    <source>
        <dbReference type="ARBA" id="ARBA00022729"/>
    </source>
</evidence>
<evidence type="ECO:0000256" key="13">
    <source>
        <dbReference type="ARBA" id="ARBA00023170"/>
    </source>
</evidence>
<dbReference type="Pfam" id="PF00024">
    <property type="entry name" value="PAN_1"/>
    <property type="match status" value="1"/>
</dbReference>
<dbReference type="FunFam" id="3.30.200.20:FF:000059">
    <property type="entry name" value="S-receptor-like serine/threonine-protein kinase"/>
    <property type="match status" value="1"/>
</dbReference>
<accession>A0AAN8ZMH7</accession>
<evidence type="ECO:0000313" key="23">
    <source>
        <dbReference type="EMBL" id="KAK6939663.1"/>
    </source>
</evidence>
<keyword evidence="12" id="KW-1015">Disulfide bond</keyword>
<keyword evidence="8 17" id="KW-0418">Kinase</keyword>
<organism evidence="23 24">
    <name type="scientific">Dillenia turbinata</name>
    <dbReference type="NCBI Taxonomy" id="194707"/>
    <lineage>
        <taxon>Eukaryota</taxon>
        <taxon>Viridiplantae</taxon>
        <taxon>Streptophyta</taxon>
        <taxon>Embryophyta</taxon>
        <taxon>Tracheophyta</taxon>
        <taxon>Spermatophyta</taxon>
        <taxon>Magnoliopsida</taxon>
        <taxon>eudicotyledons</taxon>
        <taxon>Gunneridae</taxon>
        <taxon>Pentapetalae</taxon>
        <taxon>Dilleniales</taxon>
        <taxon>Dilleniaceae</taxon>
        <taxon>Dillenia</taxon>
    </lineage>
</organism>
<keyword evidence="9 17" id="KW-0067">ATP-binding</keyword>
<dbReference type="SMART" id="SM00220">
    <property type="entry name" value="S_TKc"/>
    <property type="match status" value="1"/>
</dbReference>
<keyword evidence="24" id="KW-1185">Reference proteome</keyword>
<dbReference type="PROSITE" id="PS50948">
    <property type="entry name" value="PAN"/>
    <property type="match status" value="1"/>
</dbReference>
<dbReference type="FunFam" id="1.10.510.10:FF:000302">
    <property type="entry name" value="Serine/threonine-protein kinase"/>
    <property type="match status" value="1"/>
</dbReference>
<evidence type="ECO:0000256" key="17">
    <source>
        <dbReference type="PIRNR" id="PIRNR000641"/>
    </source>
</evidence>
<dbReference type="EC" id="2.7.11.1" evidence="17"/>
<feature type="domain" description="Protein kinase" evidence="20">
    <location>
        <begin position="503"/>
        <end position="787"/>
    </location>
</feature>
<gene>
    <name evidence="23" type="ORF">RJ641_029194</name>
</gene>
<feature type="binding site" evidence="18">
    <location>
        <position position="530"/>
    </location>
    <ligand>
        <name>ATP</name>
        <dbReference type="ChEBI" id="CHEBI:30616"/>
    </ligand>
</feature>
<dbReference type="PROSITE" id="PS50011">
    <property type="entry name" value="PROTEIN_KINASE_DOM"/>
    <property type="match status" value="1"/>
</dbReference>
<evidence type="ECO:0000313" key="24">
    <source>
        <dbReference type="Proteomes" id="UP001370490"/>
    </source>
</evidence>
<evidence type="ECO:0000256" key="4">
    <source>
        <dbReference type="ARBA" id="ARBA00022679"/>
    </source>
</evidence>
<dbReference type="PANTHER" id="PTHR47974:SF3">
    <property type="entry name" value="RECEPTOR-LIKE SERINE_THREONINE-PROTEIN KINASE"/>
    <property type="match status" value="1"/>
</dbReference>
<keyword evidence="7 17" id="KW-0547">Nucleotide-binding</keyword>
<dbReference type="Proteomes" id="UP001370490">
    <property type="component" value="Unassembled WGS sequence"/>
</dbReference>
<dbReference type="Pfam" id="PF00069">
    <property type="entry name" value="Pkinase"/>
    <property type="match status" value="1"/>
</dbReference>
<evidence type="ECO:0000259" key="22">
    <source>
        <dbReference type="PROSITE" id="PS50948"/>
    </source>
</evidence>
<name>A0AAN8ZMH7_9MAGN</name>
<comment type="subcellular location">
    <subcellularLocation>
        <location evidence="1">Membrane</location>
        <topology evidence="1">Single-pass type I membrane protein</topology>
    </subcellularLocation>
</comment>
<dbReference type="Gene3D" id="3.30.200.20">
    <property type="entry name" value="Phosphorylase Kinase, domain 1"/>
    <property type="match status" value="1"/>
</dbReference>
<dbReference type="Pfam" id="PF00954">
    <property type="entry name" value="S_locus_glycop"/>
    <property type="match status" value="1"/>
</dbReference>
<evidence type="ECO:0000256" key="12">
    <source>
        <dbReference type="ARBA" id="ARBA00023157"/>
    </source>
</evidence>
<sequence>MGLLFFLVLCLGLLQPSSSAYHLLSKGSSLSVEKSDDVLISPNGLFSAGFFSVGDNAYCFAIWINRGSNITVVWMANRDQPVNGRGSVLSLLKDGNLILTDAGQAVLWSTSTVSAAASVQLHLLSTGNLVLNTSDNTTLWESFDSPTDTLLPQQVLTRNTQLVSSRSKSNYSSGFYKLYFDNDNILRLLFNGPIVSGIYWPFPWLVSWEAGRSTYNDSRTAGFDTLGFFSSTDDLKFSTADAGAVLLRRLTLDFDGNLRMYSHMGAGVWMVSWQAMIDGCRIHGSCGINSLCSYNFSQGRMCSCLPGFKIKDLTDWAYGCEPNFEVSNNGSEVEFLQLLHTEFFGYDKGYYPDYTLEECRAECLQSSDCKGFQYKLEGRQCYCKTLLTNGRHSPDFKGDTYIKTRKAGVITYTNSLKDVYLNCSVKIPKQLERRYNKKHENKTLSSFLWFSCALGGVEFICICSVVVCLFRNRQQSGTAVQGYQLAGTRFRRFTYSELQKATGNFSDVIGRGAGGVVYKGVLSNNRVAVKRLNEANQGEAEFLAEVTTIGRLNHMNLIAMLGYCAEGKHRLLVYEYMEHGSLADNLSAHALDWEKRLCIAVGTARGLAYLHEECLEWVLHCDVKPQNILLDDNYQPKVADFGLSKLLNRGSMKDPSFSQIRGTRGYMAPEWVFNLPITSKVDVYSYGIVLLEMITGKSPKGISPDNSKEELEERSLVRWVRDKKNDEASANNCWIEDIVDPALDGHYDMGKMRILVEVAMQCVEEDKPARPTMRQVVQMLLQGENEF</sequence>
<dbReference type="SUPFAM" id="SSF56112">
    <property type="entry name" value="Protein kinase-like (PK-like)"/>
    <property type="match status" value="1"/>
</dbReference>
<dbReference type="InterPro" id="IPR017441">
    <property type="entry name" value="Protein_kinase_ATP_BS"/>
</dbReference>
<proteinExistence type="inferred from homology"/>
<keyword evidence="5" id="KW-0812">Transmembrane</keyword>
<dbReference type="PROSITE" id="PS50927">
    <property type="entry name" value="BULB_LECTIN"/>
    <property type="match status" value="1"/>
</dbReference>
<feature type="domain" description="Bulb-type lectin" evidence="21">
    <location>
        <begin position="24"/>
        <end position="144"/>
    </location>
</feature>
<dbReference type="PROSITE" id="PS00108">
    <property type="entry name" value="PROTEIN_KINASE_ST"/>
    <property type="match status" value="1"/>
</dbReference>